<evidence type="ECO:0000313" key="2">
    <source>
        <dbReference type="Proteomes" id="UP000018731"/>
    </source>
</evidence>
<dbReference type="STRING" id="1357400.HMPREF2086_01166"/>
<dbReference type="AlphaFoldDB" id="V8C7L0"/>
<name>V8C7L0_9HELI</name>
<accession>V8C7L0</accession>
<reference evidence="1 2" key="1">
    <citation type="journal article" date="2014" name="Genome Announc.">
        <title>Draft genome sequences of six enterohepatic helicobacter species isolated from humans and one from rhesus macaques.</title>
        <authorList>
            <person name="Shen Z."/>
            <person name="Sheh A."/>
            <person name="Young S.K."/>
            <person name="Abouelliel A."/>
            <person name="Ward D.V."/>
            <person name="Earl A.M."/>
            <person name="Fox J.G."/>
        </authorList>
    </citation>
    <scope>NUCLEOTIDE SEQUENCE [LARGE SCALE GENOMIC DNA]</scope>
    <source>
        <strain evidence="1 2">MIT 99-5501</strain>
    </source>
</reference>
<comment type="caution">
    <text evidence="1">The sequence shown here is derived from an EMBL/GenBank/DDBJ whole genome shotgun (WGS) entry which is preliminary data.</text>
</comment>
<dbReference type="RefSeq" id="WP_023927889.1">
    <property type="nucleotide sequence ID" value="NZ_KI669454.1"/>
</dbReference>
<dbReference type="EMBL" id="AZJI01000005">
    <property type="protein sequence ID" value="ETD23364.1"/>
    <property type="molecule type" value="Genomic_DNA"/>
</dbReference>
<evidence type="ECO:0000313" key="1">
    <source>
        <dbReference type="EMBL" id="ETD23364.1"/>
    </source>
</evidence>
<dbReference type="HOGENOM" id="CLU_3118525_0_0_7"/>
<organism evidence="1 2">
    <name type="scientific">Helicobacter macacae MIT 99-5501</name>
    <dbReference type="NCBI Taxonomy" id="1357400"/>
    <lineage>
        <taxon>Bacteria</taxon>
        <taxon>Pseudomonadati</taxon>
        <taxon>Campylobacterota</taxon>
        <taxon>Epsilonproteobacteria</taxon>
        <taxon>Campylobacterales</taxon>
        <taxon>Helicobacteraceae</taxon>
        <taxon>Helicobacter</taxon>
    </lineage>
</organism>
<sequence>MFHISFCANEAYAKYTAVLITSIIKSTDSAKRFRDFFAANEREREREFKS</sequence>
<proteinExistence type="predicted"/>
<dbReference type="Proteomes" id="UP000018731">
    <property type="component" value="Unassembled WGS sequence"/>
</dbReference>
<keyword evidence="2" id="KW-1185">Reference proteome</keyword>
<dbReference type="PATRIC" id="fig|1357400.3.peg.1579"/>
<protein>
    <submittedName>
        <fullName evidence="1">Uncharacterized protein</fullName>
    </submittedName>
</protein>
<gene>
    <name evidence="1" type="ORF">HMPREF2086_01166</name>
</gene>